<comment type="caution">
    <text evidence="1">The sequence shown here is derived from an EMBL/GenBank/DDBJ whole genome shotgun (WGS) entry which is preliminary data.</text>
</comment>
<dbReference type="Proteomes" id="UP001497680">
    <property type="component" value="Unassembled WGS sequence"/>
</dbReference>
<evidence type="ECO:0000313" key="2">
    <source>
        <dbReference type="Proteomes" id="UP001497680"/>
    </source>
</evidence>
<name>A0ACC0DA11_9PEZI</name>
<organism evidence="1 2">
    <name type="scientific">Hypoxylon rubiginosum</name>
    <dbReference type="NCBI Taxonomy" id="110542"/>
    <lineage>
        <taxon>Eukaryota</taxon>
        <taxon>Fungi</taxon>
        <taxon>Dikarya</taxon>
        <taxon>Ascomycota</taxon>
        <taxon>Pezizomycotina</taxon>
        <taxon>Sordariomycetes</taxon>
        <taxon>Xylariomycetidae</taxon>
        <taxon>Xylariales</taxon>
        <taxon>Hypoxylaceae</taxon>
        <taxon>Hypoxylon</taxon>
    </lineage>
</organism>
<dbReference type="EMBL" id="MU394295">
    <property type="protein sequence ID" value="KAI6089408.1"/>
    <property type="molecule type" value="Genomic_DNA"/>
</dbReference>
<protein>
    <submittedName>
        <fullName evidence="1">Uncharacterized protein</fullName>
    </submittedName>
</protein>
<evidence type="ECO:0000313" key="1">
    <source>
        <dbReference type="EMBL" id="KAI6089408.1"/>
    </source>
</evidence>
<reference evidence="1 2" key="1">
    <citation type="journal article" date="2022" name="New Phytol.">
        <title>Ecological generalism drives hyperdiversity of secondary metabolite gene clusters in xylarialean endophytes.</title>
        <authorList>
            <person name="Franco M.E.E."/>
            <person name="Wisecaver J.H."/>
            <person name="Arnold A.E."/>
            <person name="Ju Y.M."/>
            <person name="Slot J.C."/>
            <person name="Ahrendt S."/>
            <person name="Moore L.P."/>
            <person name="Eastman K.E."/>
            <person name="Scott K."/>
            <person name="Konkel Z."/>
            <person name="Mondo S.J."/>
            <person name="Kuo A."/>
            <person name="Hayes R.D."/>
            <person name="Haridas S."/>
            <person name="Andreopoulos B."/>
            <person name="Riley R."/>
            <person name="LaButti K."/>
            <person name="Pangilinan J."/>
            <person name="Lipzen A."/>
            <person name="Amirebrahimi M."/>
            <person name="Yan J."/>
            <person name="Adam C."/>
            <person name="Keymanesh K."/>
            <person name="Ng V."/>
            <person name="Louie K."/>
            <person name="Northen T."/>
            <person name="Drula E."/>
            <person name="Henrissat B."/>
            <person name="Hsieh H.M."/>
            <person name="Youens-Clark K."/>
            <person name="Lutzoni F."/>
            <person name="Miadlikowska J."/>
            <person name="Eastwood D.C."/>
            <person name="Hamelin R.C."/>
            <person name="Grigoriev I.V."/>
            <person name="U'Ren J.M."/>
        </authorList>
    </citation>
    <scope>NUCLEOTIDE SEQUENCE [LARGE SCALE GENOMIC DNA]</scope>
    <source>
        <strain evidence="1 2">ER1909</strain>
    </source>
</reference>
<sequence>MTSSLITILLCLLFFRKETAALQVTAGSSCAAICLDDPEGDVQNPAASSTNSSDIVCNDEEYSTTASGIRFKNCIECLQESHAVSGEESDVSWLLYNLRYSVDVCLYSFPNTSSSKDISSPCVINYGCRPLKTALETGNLNPDNGTQLDYCTADGGAFSGSQLQDCIQCFQSSSNQFYMSNFLTALQAGCEQKPQAGNLLGLDGSLFTQFQVNITAAPTNETAASSSDTSNTAMTTGAIAGIAIGATLLLLGGVGLFWAYHRKQKYGDRLDSANGRKSITPPLVGGYPHYYEGKNSSLPADWELRAQQPSINANYYDRMEKYGQSGLQMGHAYNPSYPGFQTAYGPHSTLPTHPAYMPRVASRSTSRNDTPSPPPIIKSNRPDAYTVNAYLNAAAAPTTTTTMPAVPTITTTDPSNNTALPYLPPPQPQPQPHPYHPLALPPTTTIIPRGAAPHRAPTTTTTKPFFPGGSAPPPPPPPPSQAPRLSMPTVPKVRKPTKYAPPNLVVASPAPSRGYGSSDSERDEVLSIGLSMPEEQQGPPRWEQESRAGYGLRTGTPPDQLAADRRRRRVTEFQDID</sequence>
<accession>A0ACC0DA11</accession>
<gene>
    <name evidence="1" type="ORF">F4821DRAFT_55423</name>
</gene>
<proteinExistence type="predicted"/>
<keyword evidence="2" id="KW-1185">Reference proteome</keyword>